<proteinExistence type="predicted"/>
<dbReference type="InterPro" id="IPR012467">
    <property type="entry name" value="DUF1684"/>
</dbReference>
<feature type="signal peptide" evidence="1">
    <location>
        <begin position="1"/>
        <end position="17"/>
    </location>
</feature>
<dbReference type="PANTHER" id="PTHR41913">
    <property type="entry name" value="DUF1684 DOMAIN-CONTAINING PROTEIN"/>
    <property type="match status" value="1"/>
</dbReference>
<reference evidence="3" key="1">
    <citation type="journal article" date="2019" name="Int. J. Syst. Evol. Microbiol.">
        <title>The Global Catalogue of Microorganisms (GCM) 10K type strain sequencing project: providing services to taxonomists for standard genome sequencing and annotation.</title>
        <authorList>
            <consortium name="The Broad Institute Genomics Platform"/>
            <consortium name="The Broad Institute Genome Sequencing Center for Infectious Disease"/>
            <person name="Wu L."/>
            <person name="Ma J."/>
        </authorList>
    </citation>
    <scope>NUCLEOTIDE SEQUENCE [LARGE SCALE GENOMIC DNA]</scope>
    <source>
        <strain evidence="3">CCUG 62114</strain>
    </source>
</reference>
<comment type="caution">
    <text evidence="2">The sequence shown here is derived from an EMBL/GenBank/DDBJ whole genome shotgun (WGS) entry which is preliminary data.</text>
</comment>
<organism evidence="2 3">
    <name type="scientific">Pseudofulvibacter geojedonensis</name>
    <dbReference type="NCBI Taxonomy" id="1123758"/>
    <lineage>
        <taxon>Bacteria</taxon>
        <taxon>Pseudomonadati</taxon>
        <taxon>Bacteroidota</taxon>
        <taxon>Flavobacteriia</taxon>
        <taxon>Flavobacteriales</taxon>
        <taxon>Flavobacteriaceae</taxon>
        <taxon>Pseudofulvibacter</taxon>
    </lineage>
</organism>
<dbReference type="Proteomes" id="UP001596997">
    <property type="component" value="Unassembled WGS sequence"/>
</dbReference>
<protein>
    <submittedName>
        <fullName evidence="2">DUF1684 domain-containing protein</fullName>
    </submittedName>
</protein>
<gene>
    <name evidence="2" type="ORF">ACFQ1O_08675</name>
</gene>
<name>A0ABW3I2I9_9FLAO</name>
<evidence type="ECO:0000256" key="1">
    <source>
        <dbReference type="SAM" id="SignalP"/>
    </source>
</evidence>
<dbReference type="EMBL" id="JBHTJM010000008">
    <property type="protein sequence ID" value="MFD0964074.1"/>
    <property type="molecule type" value="Genomic_DNA"/>
</dbReference>
<sequence length="200" mass="23441">MKRLLLLVLLVSSTVFAQNKEAIKEIKEHQKELNTQFKTEGKSPLTEKDRKHFKALDFFDIDLSYRVEANFVRTKDEASFKMKTSTDRLPEYVKYGELHFKLKGKKLKLNVYQNVKLIEKEEYKDYLFIPFTDLTNGETSYGGGRYIDFKKPFQNNVVLDFNKSYNPYCAYSGRYSCPIPPIENHLLVEVTAGVKKFNKH</sequence>
<dbReference type="Pfam" id="PF07920">
    <property type="entry name" value="DUF1684"/>
    <property type="match status" value="1"/>
</dbReference>
<keyword evidence="3" id="KW-1185">Reference proteome</keyword>
<accession>A0ABW3I2I9</accession>
<evidence type="ECO:0000313" key="2">
    <source>
        <dbReference type="EMBL" id="MFD0964074.1"/>
    </source>
</evidence>
<keyword evidence="1" id="KW-0732">Signal</keyword>
<dbReference type="RefSeq" id="WP_377715433.1">
    <property type="nucleotide sequence ID" value="NZ_JBHTJM010000008.1"/>
</dbReference>
<feature type="chain" id="PRO_5045850912" evidence="1">
    <location>
        <begin position="18"/>
        <end position="200"/>
    </location>
</feature>
<evidence type="ECO:0000313" key="3">
    <source>
        <dbReference type="Proteomes" id="UP001596997"/>
    </source>
</evidence>
<dbReference type="PANTHER" id="PTHR41913:SF1">
    <property type="entry name" value="DUF1684 DOMAIN-CONTAINING PROTEIN"/>
    <property type="match status" value="1"/>
</dbReference>